<keyword evidence="4" id="KW-0862">Zinc</keyword>
<proteinExistence type="inferred from homology"/>
<comment type="cofactor">
    <cofactor evidence="1">
        <name>Zn(2+)</name>
        <dbReference type="ChEBI" id="CHEBI:29105"/>
    </cofactor>
</comment>
<name>A0A381PGR9_9ZZZZ</name>
<evidence type="ECO:0000256" key="2">
    <source>
        <dbReference type="ARBA" id="ARBA00008072"/>
    </source>
</evidence>
<dbReference type="InterPro" id="IPR020843">
    <property type="entry name" value="ER"/>
</dbReference>
<evidence type="ECO:0000256" key="5">
    <source>
        <dbReference type="ARBA" id="ARBA00023002"/>
    </source>
</evidence>
<protein>
    <recommendedName>
        <fullName evidence="6">Enoyl reductase (ER) domain-containing protein</fullName>
    </recommendedName>
</protein>
<dbReference type="PANTHER" id="PTHR43350:SF21">
    <property type="entry name" value="S-NITROSOMYCOTHIOL REDUCTASE MSCR"/>
    <property type="match status" value="1"/>
</dbReference>
<dbReference type="Gene3D" id="3.90.180.10">
    <property type="entry name" value="Medium-chain alcohol dehydrogenases, catalytic domain"/>
    <property type="match status" value="1"/>
</dbReference>
<dbReference type="AlphaFoldDB" id="A0A381PGR9"/>
<evidence type="ECO:0000256" key="3">
    <source>
        <dbReference type="ARBA" id="ARBA00022723"/>
    </source>
</evidence>
<dbReference type="SUPFAM" id="SSF50129">
    <property type="entry name" value="GroES-like"/>
    <property type="match status" value="1"/>
</dbReference>
<accession>A0A381PGR9</accession>
<dbReference type="GO" id="GO:0016491">
    <property type="term" value="F:oxidoreductase activity"/>
    <property type="evidence" value="ECO:0007669"/>
    <property type="project" value="UniProtKB-KW"/>
</dbReference>
<dbReference type="FunFam" id="3.40.50.720:FF:000003">
    <property type="entry name" value="S-(hydroxymethyl)glutathione dehydrogenase"/>
    <property type="match status" value="1"/>
</dbReference>
<dbReference type="Pfam" id="PF00107">
    <property type="entry name" value="ADH_zinc_N"/>
    <property type="match status" value="1"/>
</dbReference>
<evidence type="ECO:0000259" key="6">
    <source>
        <dbReference type="SMART" id="SM00829"/>
    </source>
</evidence>
<evidence type="ECO:0000256" key="4">
    <source>
        <dbReference type="ARBA" id="ARBA00022833"/>
    </source>
</evidence>
<keyword evidence="5" id="KW-0560">Oxidoreductase</keyword>
<keyword evidence="3" id="KW-0479">Metal-binding</keyword>
<dbReference type="Pfam" id="PF08240">
    <property type="entry name" value="ADH_N"/>
    <property type="match status" value="1"/>
</dbReference>
<dbReference type="InterPro" id="IPR002328">
    <property type="entry name" value="ADH_Zn_CS"/>
</dbReference>
<gene>
    <name evidence="7" type="ORF">METZ01_LOCUS19059</name>
</gene>
<dbReference type="InterPro" id="IPR013154">
    <property type="entry name" value="ADH-like_N"/>
</dbReference>
<dbReference type="SMART" id="SM00829">
    <property type="entry name" value="PKS_ER"/>
    <property type="match status" value="1"/>
</dbReference>
<feature type="domain" description="Enoyl reductase (ER)" evidence="6">
    <location>
        <begin position="15"/>
        <end position="301"/>
    </location>
</feature>
<comment type="similarity">
    <text evidence="2">Belongs to the zinc-containing alcohol dehydrogenase family.</text>
</comment>
<evidence type="ECO:0000256" key="1">
    <source>
        <dbReference type="ARBA" id="ARBA00001947"/>
    </source>
</evidence>
<dbReference type="InterPro" id="IPR036291">
    <property type="entry name" value="NAD(P)-bd_dom_sf"/>
</dbReference>
<reference evidence="7" key="1">
    <citation type="submission" date="2018-05" db="EMBL/GenBank/DDBJ databases">
        <authorList>
            <person name="Lanie J.A."/>
            <person name="Ng W.-L."/>
            <person name="Kazmierczak K.M."/>
            <person name="Andrzejewski T.M."/>
            <person name="Davidsen T.M."/>
            <person name="Wayne K.J."/>
            <person name="Tettelin H."/>
            <person name="Glass J.I."/>
            <person name="Rusch D."/>
            <person name="Podicherti R."/>
            <person name="Tsui H.-C.T."/>
            <person name="Winkler M.E."/>
        </authorList>
    </citation>
    <scope>NUCLEOTIDE SEQUENCE</scope>
</reference>
<sequence>MPTHAQVVVLPEESGPLQIQDVALPDPGPTQVVVQQYASGVCHSQLHQMHRPRKNPVLLGHESTGIVIRKGSAVTHLDEGDTVLVTWVPRDAANTHTTPSAAILDVDGGQAISQNVFTWADHTIADQQFVVKADASIKKDVTAIIGCAVMTGAGAVINTANVQQGNSVAIFGVGGVGLSAVVGARMRGANPIIAVDLDDEKLAFAKRFGATHGINASQVDAIATIHELTGKAEQTSFTHQPVTGVDFAFDCIGLKQTMEQIVPACRGGHFGACQGGTAVLVGVPSTTVELNAIEILIQEKQFRGSIGGSCSPERDFPMFLDWHANGDLDLESMVTERFPIDAINEATTALAEGRISGRAILEFQH</sequence>
<dbReference type="PROSITE" id="PS00059">
    <property type="entry name" value="ADH_ZINC"/>
    <property type="match status" value="1"/>
</dbReference>
<dbReference type="InterPro" id="IPR013149">
    <property type="entry name" value="ADH-like_C"/>
</dbReference>
<dbReference type="GO" id="GO:0008270">
    <property type="term" value="F:zinc ion binding"/>
    <property type="evidence" value="ECO:0007669"/>
    <property type="project" value="InterPro"/>
</dbReference>
<evidence type="ECO:0000313" key="7">
    <source>
        <dbReference type="EMBL" id="SUZ66205.1"/>
    </source>
</evidence>
<organism evidence="7">
    <name type="scientific">marine metagenome</name>
    <dbReference type="NCBI Taxonomy" id="408172"/>
    <lineage>
        <taxon>unclassified sequences</taxon>
        <taxon>metagenomes</taxon>
        <taxon>ecological metagenomes</taxon>
    </lineage>
</organism>
<dbReference type="EMBL" id="UINC01000978">
    <property type="protein sequence ID" value="SUZ66205.1"/>
    <property type="molecule type" value="Genomic_DNA"/>
</dbReference>
<dbReference type="Gene3D" id="3.40.50.720">
    <property type="entry name" value="NAD(P)-binding Rossmann-like Domain"/>
    <property type="match status" value="1"/>
</dbReference>
<dbReference type="InterPro" id="IPR011032">
    <property type="entry name" value="GroES-like_sf"/>
</dbReference>
<dbReference type="PANTHER" id="PTHR43350">
    <property type="entry name" value="NAD-DEPENDENT ALCOHOL DEHYDROGENASE"/>
    <property type="match status" value="1"/>
</dbReference>
<dbReference type="SUPFAM" id="SSF51735">
    <property type="entry name" value="NAD(P)-binding Rossmann-fold domains"/>
    <property type="match status" value="1"/>
</dbReference>